<dbReference type="InterPro" id="IPR007848">
    <property type="entry name" value="Small_mtfrase_dom"/>
</dbReference>
<keyword evidence="2" id="KW-0808">Transferase</keyword>
<dbReference type="InterPro" id="IPR029063">
    <property type="entry name" value="SAM-dependent_MTases_sf"/>
</dbReference>
<dbReference type="Gene3D" id="3.40.50.150">
    <property type="entry name" value="Vaccinia Virus protein VP39"/>
    <property type="match status" value="1"/>
</dbReference>
<dbReference type="RefSeq" id="WP_157434198.1">
    <property type="nucleotide sequence ID" value="NZ_CP016076.1"/>
</dbReference>
<dbReference type="Pfam" id="PF05175">
    <property type="entry name" value="MTS"/>
    <property type="match status" value="1"/>
</dbReference>
<evidence type="ECO:0000259" key="1">
    <source>
        <dbReference type="Pfam" id="PF05175"/>
    </source>
</evidence>
<dbReference type="AlphaFoldDB" id="A0AAC9LBY2"/>
<name>A0AAC9LBY2_9PSEU</name>
<dbReference type="KEGG" id="acad:UA74_14550"/>
<dbReference type="GO" id="GO:0032259">
    <property type="term" value="P:methylation"/>
    <property type="evidence" value="ECO:0007669"/>
    <property type="project" value="UniProtKB-KW"/>
</dbReference>
<dbReference type="SUPFAM" id="SSF53335">
    <property type="entry name" value="S-adenosyl-L-methionine-dependent methyltransferases"/>
    <property type="match status" value="1"/>
</dbReference>
<accession>A0AAC9LBY2</accession>
<reference evidence="3" key="1">
    <citation type="submission" date="2016-06" db="EMBL/GenBank/DDBJ databases">
        <title>Complete genome sequence of Actinoalloteichus fjordicus DSM 46855 (=ADI127-17), type strain of the new species Actinoalloteichus fjordicus.</title>
        <authorList>
            <person name="Ruckert C."/>
            <person name="Nouioui I."/>
            <person name="Willmese J."/>
            <person name="van Wezel G."/>
            <person name="Klenk H.-P."/>
            <person name="Kalinowski J."/>
            <person name="Zotchev S.B."/>
        </authorList>
    </citation>
    <scope>NUCLEOTIDE SEQUENCE [LARGE SCALE GENOMIC DNA]</scope>
    <source>
        <strain evidence="3">ADI127-7</strain>
    </source>
</reference>
<dbReference type="EMBL" id="CP016076">
    <property type="protein sequence ID" value="APU14968.1"/>
    <property type="molecule type" value="Genomic_DNA"/>
</dbReference>
<gene>
    <name evidence="2" type="ORF">UA74_14550</name>
</gene>
<keyword evidence="2" id="KW-0489">Methyltransferase</keyword>
<protein>
    <submittedName>
        <fullName evidence="2">Methyltransferase domain</fullName>
    </submittedName>
</protein>
<dbReference type="GO" id="GO:0008168">
    <property type="term" value="F:methyltransferase activity"/>
    <property type="evidence" value="ECO:0007669"/>
    <property type="project" value="UniProtKB-KW"/>
</dbReference>
<proteinExistence type="predicted"/>
<evidence type="ECO:0000313" key="3">
    <source>
        <dbReference type="Proteomes" id="UP000185511"/>
    </source>
</evidence>
<sequence length="256" mass="27634">MHGKPQSGSTTSPEVSPGDHEWLARLPATLSRAEILEVNKAKSDVHTWRRHEYNGWAFDVPPGVFLPGGTSRVLHDRLLDGTIALADRSYAAMGAGLGVEAVIAGMRGAREVVVLDVHADSVRVAAEHYARLAAPESASEFEALTSDLFDAVAPGTRFDVVTFNPPAVSLRTSEVPDVVRNVCVGRTIVDRFVDQLVDRDLLAVGGSAFLLLSNTADLRGAIDYALRRGLLVETVHVQTWGDAVLTYLFRLSGVRP</sequence>
<evidence type="ECO:0000313" key="2">
    <source>
        <dbReference type="EMBL" id="APU14968.1"/>
    </source>
</evidence>
<keyword evidence="3" id="KW-1185">Reference proteome</keyword>
<dbReference type="Proteomes" id="UP000185511">
    <property type="component" value="Chromosome"/>
</dbReference>
<organism evidence="2 3">
    <name type="scientific">Actinoalloteichus fjordicus</name>
    <dbReference type="NCBI Taxonomy" id="1612552"/>
    <lineage>
        <taxon>Bacteria</taxon>
        <taxon>Bacillati</taxon>
        <taxon>Actinomycetota</taxon>
        <taxon>Actinomycetes</taxon>
        <taxon>Pseudonocardiales</taxon>
        <taxon>Pseudonocardiaceae</taxon>
        <taxon>Actinoalloteichus</taxon>
    </lineage>
</organism>
<feature type="domain" description="Methyltransferase small" evidence="1">
    <location>
        <begin position="86"/>
        <end position="169"/>
    </location>
</feature>